<proteinExistence type="predicted"/>
<evidence type="ECO:0000313" key="1">
    <source>
        <dbReference type="EMBL" id="MBS2970534.1"/>
    </source>
</evidence>
<evidence type="ECO:0000313" key="2">
    <source>
        <dbReference type="Proteomes" id="UP000682403"/>
    </source>
</evidence>
<accession>A0ABS5LJK2</accession>
<name>A0ABS5LJK2_9BACI</name>
<dbReference type="SUPFAM" id="SSF116960">
    <property type="entry name" value="YfbU-like"/>
    <property type="match status" value="1"/>
</dbReference>
<keyword evidence="2" id="KW-1185">Reference proteome</keyword>
<dbReference type="Proteomes" id="UP000682403">
    <property type="component" value="Unassembled WGS sequence"/>
</dbReference>
<gene>
    <name evidence="1" type="ORF">J9317_17450</name>
</gene>
<organism evidence="1 2">
    <name type="scientific">Metabacillus flavus</name>
    <dbReference type="NCBI Taxonomy" id="2823519"/>
    <lineage>
        <taxon>Bacteria</taxon>
        <taxon>Bacillati</taxon>
        <taxon>Bacillota</taxon>
        <taxon>Bacilli</taxon>
        <taxon>Bacillales</taxon>
        <taxon>Bacillaceae</taxon>
        <taxon>Metabacillus</taxon>
    </lineage>
</organism>
<protein>
    <submittedName>
        <fullName evidence="1">Uncharacterized protein</fullName>
    </submittedName>
</protein>
<comment type="caution">
    <text evidence="1">The sequence shown here is derived from an EMBL/GenBank/DDBJ whole genome shotgun (WGS) entry which is preliminary data.</text>
</comment>
<dbReference type="EMBL" id="JAGVRK010000001">
    <property type="protein sequence ID" value="MBS2970534.1"/>
    <property type="molecule type" value="Genomic_DNA"/>
</dbReference>
<reference evidence="1 2" key="1">
    <citation type="submission" date="2021-04" db="EMBL/GenBank/DDBJ databases">
        <title>Metabacillus sp. strain KIGAM252 whole genome sequence.</title>
        <authorList>
            <person name="Seo M.-J."/>
            <person name="Cho E.-S."/>
            <person name="Hwang C.Y."/>
            <person name="Yoon D.J."/>
        </authorList>
    </citation>
    <scope>NUCLEOTIDE SEQUENCE [LARGE SCALE GENOMIC DNA]</scope>
    <source>
        <strain evidence="1 2">KIGAM252</strain>
    </source>
</reference>
<sequence>MYCQILFKFESLEDKGNLSYTKVEFPGFDGNNETTYLVYTRY</sequence>
<dbReference type="Gene3D" id="1.10.3190.10">
    <property type="entry name" value="yfbu gene product, domain 2"/>
    <property type="match status" value="1"/>
</dbReference>
<dbReference type="InterPro" id="IPR023146">
    <property type="entry name" value="YfbU_alpha-helical_sf"/>
</dbReference>